<dbReference type="Proteomes" id="UP001186944">
    <property type="component" value="Unassembled WGS sequence"/>
</dbReference>
<evidence type="ECO:0000256" key="5">
    <source>
        <dbReference type="ARBA" id="ARBA00023136"/>
    </source>
</evidence>
<dbReference type="InterPro" id="IPR000276">
    <property type="entry name" value="GPCR_Rhodpsn"/>
</dbReference>
<keyword evidence="7" id="KW-0807">Transducer</keyword>
<feature type="transmembrane region" description="Helical" evidence="8">
    <location>
        <begin position="191"/>
        <end position="213"/>
    </location>
</feature>
<dbReference type="PANTHER" id="PTHR24243">
    <property type="entry name" value="G-PROTEIN COUPLED RECEPTOR"/>
    <property type="match status" value="1"/>
</dbReference>
<gene>
    <name evidence="10" type="ORF">FSP39_013723</name>
</gene>
<dbReference type="CDD" id="cd00637">
    <property type="entry name" value="7tm_classA_rhodopsin-like"/>
    <property type="match status" value="1"/>
</dbReference>
<evidence type="ECO:0000256" key="6">
    <source>
        <dbReference type="ARBA" id="ARBA00023170"/>
    </source>
</evidence>
<protein>
    <recommendedName>
        <fullName evidence="9">G-protein coupled receptors family 1 profile domain-containing protein</fullName>
    </recommendedName>
</protein>
<evidence type="ECO:0000313" key="10">
    <source>
        <dbReference type="EMBL" id="KAK3093293.1"/>
    </source>
</evidence>
<dbReference type="SUPFAM" id="SSF81321">
    <property type="entry name" value="Family A G protein-coupled receptor-like"/>
    <property type="match status" value="1"/>
</dbReference>
<comment type="subcellular location">
    <subcellularLocation>
        <location evidence="1">Membrane</location>
        <topology evidence="1">Multi-pass membrane protein</topology>
    </subcellularLocation>
</comment>
<dbReference type="PROSITE" id="PS50262">
    <property type="entry name" value="G_PROTEIN_RECEP_F1_2"/>
    <property type="match status" value="1"/>
</dbReference>
<dbReference type="InterPro" id="IPR017452">
    <property type="entry name" value="GPCR_Rhodpsn_7TM"/>
</dbReference>
<sequence length="271" mass="30995">MCHPFGPYFTRGKQRLAMMLSILVSLIYSIPPAFIYGSVPFQNPHGNITGYRCSIVKSGYKRLAYAYGISLAVLAVVIVTSLVIMYSRIGFAVRSHLKRISKFRSLTSLNSSVQSLHHVNGNKRVAKDTDQLHVENNQKLELKSKETEMTQSNKRTTESAIESSQNLVKPHAHVNVPQDAEDRELMLKFTIMFVLITVVFFVCFATKGTIMVIEALDPYFWENIDSVTRAIMILMYNLYIFSYVINPIIFAAFDGQFKYELKRLRSRLCRK</sequence>
<accession>A0AA89BWD2</accession>
<evidence type="ECO:0000256" key="3">
    <source>
        <dbReference type="ARBA" id="ARBA00022989"/>
    </source>
</evidence>
<evidence type="ECO:0000256" key="2">
    <source>
        <dbReference type="ARBA" id="ARBA00022692"/>
    </source>
</evidence>
<evidence type="ECO:0000256" key="8">
    <source>
        <dbReference type="SAM" id="Phobius"/>
    </source>
</evidence>
<dbReference type="AlphaFoldDB" id="A0AA89BWD2"/>
<keyword evidence="11" id="KW-1185">Reference proteome</keyword>
<dbReference type="GO" id="GO:0004930">
    <property type="term" value="F:G protein-coupled receptor activity"/>
    <property type="evidence" value="ECO:0007669"/>
    <property type="project" value="UniProtKB-KW"/>
</dbReference>
<dbReference type="PANTHER" id="PTHR24243:SF233">
    <property type="entry name" value="THYROTROPIN-RELEASING HORMONE RECEPTOR"/>
    <property type="match status" value="1"/>
</dbReference>
<feature type="transmembrane region" description="Helical" evidence="8">
    <location>
        <begin position="233"/>
        <end position="253"/>
    </location>
</feature>
<dbReference type="Gene3D" id="1.20.1070.10">
    <property type="entry name" value="Rhodopsin 7-helix transmembrane proteins"/>
    <property type="match status" value="1"/>
</dbReference>
<name>A0AA89BWD2_PINIB</name>
<feature type="transmembrane region" description="Helical" evidence="8">
    <location>
        <begin position="16"/>
        <end position="36"/>
    </location>
</feature>
<evidence type="ECO:0000256" key="7">
    <source>
        <dbReference type="ARBA" id="ARBA00023224"/>
    </source>
</evidence>
<comment type="caution">
    <text evidence="10">The sequence shown here is derived from an EMBL/GenBank/DDBJ whole genome shotgun (WGS) entry which is preliminary data.</text>
</comment>
<keyword evidence="5 8" id="KW-0472">Membrane</keyword>
<dbReference type="EMBL" id="VSWD01000009">
    <property type="protein sequence ID" value="KAK3093293.1"/>
    <property type="molecule type" value="Genomic_DNA"/>
</dbReference>
<evidence type="ECO:0000256" key="4">
    <source>
        <dbReference type="ARBA" id="ARBA00023040"/>
    </source>
</evidence>
<keyword evidence="2 8" id="KW-0812">Transmembrane</keyword>
<feature type="transmembrane region" description="Helical" evidence="8">
    <location>
        <begin position="64"/>
        <end position="86"/>
    </location>
</feature>
<evidence type="ECO:0000313" key="11">
    <source>
        <dbReference type="Proteomes" id="UP001186944"/>
    </source>
</evidence>
<organism evidence="10 11">
    <name type="scientific">Pinctada imbricata</name>
    <name type="common">Atlantic pearl-oyster</name>
    <name type="synonym">Pinctada martensii</name>
    <dbReference type="NCBI Taxonomy" id="66713"/>
    <lineage>
        <taxon>Eukaryota</taxon>
        <taxon>Metazoa</taxon>
        <taxon>Spiralia</taxon>
        <taxon>Lophotrochozoa</taxon>
        <taxon>Mollusca</taxon>
        <taxon>Bivalvia</taxon>
        <taxon>Autobranchia</taxon>
        <taxon>Pteriomorphia</taxon>
        <taxon>Pterioida</taxon>
        <taxon>Pterioidea</taxon>
        <taxon>Pteriidae</taxon>
        <taxon>Pinctada</taxon>
    </lineage>
</organism>
<reference evidence="10" key="1">
    <citation type="submission" date="2019-08" db="EMBL/GenBank/DDBJ databases">
        <title>The improved chromosome-level genome for the pearl oyster Pinctada fucata martensii using PacBio sequencing and Hi-C.</title>
        <authorList>
            <person name="Zheng Z."/>
        </authorList>
    </citation>
    <scope>NUCLEOTIDE SEQUENCE</scope>
    <source>
        <strain evidence="10">ZZ-2019</strain>
        <tissue evidence="10">Adductor muscle</tissue>
    </source>
</reference>
<keyword evidence="6" id="KW-0675">Receptor</keyword>
<evidence type="ECO:0000259" key="9">
    <source>
        <dbReference type="PROSITE" id="PS50262"/>
    </source>
</evidence>
<evidence type="ECO:0000256" key="1">
    <source>
        <dbReference type="ARBA" id="ARBA00004141"/>
    </source>
</evidence>
<keyword evidence="3 8" id="KW-1133">Transmembrane helix</keyword>
<keyword evidence="4" id="KW-0297">G-protein coupled receptor</keyword>
<dbReference type="GO" id="GO:0005886">
    <property type="term" value="C:plasma membrane"/>
    <property type="evidence" value="ECO:0007669"/>
    <property type="project" value="TreeGrafter"/>
</dbReference>
<dbReference type="Pfam" id="PF00001">
    <property type="entry name" value="7tm_1"/>
    <property type="match status" value="1"/>
</dbReference>
<proteinExistence type="predicted"/>
<feature type="domain" description="G-protein coupled receptors family 1 profile" evidence="9">
    <location>
        <begin position="1"/>
        <end position="250"/>
    </location>
</feature>